<proteinExistence type="inferred from homology"/>
<evidence type="ECO:0000256" key="3">
    <source>
        <dbReference type="ARBA" id="ARBA00023013"/>
    </source>
</evidence>
<protein>
    <recommendedName>
        <fullName evidence="7">Cyclin-dependent kinase inhibitor domain-containing protein</fullName>
    </recommendedName>
</protein>
<evidence type="ECO:0000256" key="2">
    <source>
        <dbReference type="ARBA" id="ARBA00006726"/>
    </source>
</evidence>
<dbReference type="PANTHER" id="PTHR10265">
    <property type="entry name" value="CYCLIN-DEPENDENT KINASE INHIBITOR 1"/>
    <property type="match status" value="1"/>
</dbReference>
<evidence type="ECO:0000256" key="5">
    <source>
        <dbReference type="ARBA" id="ARBA00023306"/>
    </source>
</evidence>
<dbReference type="InterPro" id="IPR044898">
    <property type="entry name" value="CDI_dom_sf"/>
</dbReference>
<evidence type="ECO:0000313" key="9">
    <source>
        <dbReference type="Proteomes" id="UP001620645"/>
    </source>
</evidence>
<comment type="similarity">
    <text evidence="2">Belongs to the CDI family.</text>
</comment>
<evidence type="ECO:0000313" key="8">
    <source>
        <dbReference type="EMBL" id="KAL3103431.1"/>
    </source>
</evidence>
<gene>
    <name evidence="8" type="ORF">niasHS_002617</name>
</gene>
<keyword evidence="4" id="KW-0539">Nucleus</keyword>
<evidence type="ECO:0000256" key="6">
    <source>
        <dbReference type="SAM" id="MobiDB-lite"/>
    </source>
</evidence>
<feature type="region of interest" description="Disordered" evidence="6">
    <location>
        <begin position="117"/>
        <end position="194"/>
    </location>
</feature>
<organism evidence="8 9">
    <name type="scientific">Heterodera schachtii</name>
    <name type="common">Sugarbeet cyst nematode worm</name>
    <name type="synonym">Tylenchus schachtii</name>
    <dbReference type="NCBI Taxonomy" id="97005"/>
    <lineage>
        <taxon>Eukaryota</taxon>
        <taxon>Metazoa</taxon>
        <taxon>Ecdysozoa</taxon>
        <taxon>Nematoda</taxon>
        <taxon>Chromadorea</taxon>
        <taxon>Rhabditida</taxon>
        <taxon>Tylenchina</taxon>
        <taxon>Tylenchomorpha</taxon>
        <taxon>Tylenchoidea</taxon>
        <taxon>Heteroderidae</taxon>
        <taxon>Heteroderinae</taxon>
        <taxon>Heterodera</taxon>
    </lineage>
</organism>
<dbReference type="Pfam" id="PF02234">
    <property type="entry name" value="CDI"/>
    <property type="match status" value="1"/>
</dbReference>
<dbReference type="GO" id="GO:0004860">
    <property type="term" value="F:protein kinase inhibitor activity"/>
    <property type="evidence" value="ECO:0007669"/>
    <property type="project" value="UniProtKB-KW"/>
</dbReference>
<evidence type="ECO:0000256" key="1">
    <source>
        <dbReference type="ARBA" id="ARBA00004123"/>
    </source>
</evidence>
<dbReference type="PANTHER" id="PTHR10265:SF45">
    <property type="entry name" value="DACAPO"/>
    <property type="match status" value="1"/>
</dbReference>
<name>A0ABD2KKI2_HETSC</name>
<keyword evidence="3" id="KW-0649">Protein kinase inhibitor</keyword>
<keyword evidence="5" id="KW-0131">Cell cycle</keyword>
<comment type="subcellular location">
    <subcellularLocation>
        <location evidence="1">Nucleus</location>
    </subcellularLocation>
</comment>
<dbReference type="EMBL" id="JBICCN010000015">
    <property type="protein sequence ID" value="KAL3103431.1"/>
    <property type="molecule type" value="Genomic_DNA"/>
</dbReference>
<dbReference type="AlphaFoldDB" id="A0ABD2KKI2"/>
<dbReference type="Proteomes" id="UP001620645">
    <property type="component" value="Unassembled WGS sequence"/>
</dbReference>
<feature type="domain" description="Cyclin-dependent kinase inhibitor" evidence="7">
    <location>
        <begin position="52"/>
        <end position="98"/>
    </location>
</feature>
<dbReference type="InterPro" id="IPR003175">
    <property type="entry name" value="CDI_dom"/>
</dbReference>
<evidence type="ECO:0000256" key="4">
    <source>
        <dbReference type="ARBA" id="ARBA00023242"/>
    </source>
</evidence>
<dbReference type="Gene3D" id="4.10.365.10">
    <property type="entry name" value="p27"/>
    <property type="match status" value="1"/>
</dbReference>
<dbReference type="GO" id="GO:0005634">
    <property type="term" value="C:nucleus"/>
    <property type="evidence" value="ECO:0007669"/>
    <property type="project" value="UniProtKB-SubCell"/>
</dbReference>
<accession>A0ABD2KKI2</accession>
<sequence>MNSVLLPSADICSLVPHSTRPVWHGWGRPAEANGTKPKTITARRRLFQEDLPDEETNEQFVQRLLNELSERYKCKWGFDFETERPLENADSRFEFEAVPADSVPGFYRASNALSPLNLSSSNSDTENHHSSFVEEAGEEEPMLIEGKEFGSEVGHCPRNKKRTEKGGAVLRKLQQKSIQTPKRRRSELGQTRVTDFLSTRKHSSVRAKKVDLCDDSNDVGSIADYSPHSRRRRSLFLFPEEMPTPKKSIIRQRRCEAVGSSSVVSALFK</sequence>
<evidence type="ECO:0000259" key="7">
    <source>
        <dbReference type="Pfam" id="PF02234"/>
    </source>
</evidence>
<reference evidence="8 9" key="1">
    <citation type="submission" date="2024-10" db="EMBL/GenBank/DDBJ databases">
        <authorList>
            <person name="Kim D."/>
        </authorList>
    </citation>
    <scope>NUCLEOTIDE SEQUENCE [LARGE SCALE GENOMIC DNA]</scope>
    <source>
        <strain evidence="8">Taebaek</strain>
    </source>
</reference>
<comment type="caution">
    <text evidence="8">The sequence shown here is derived from an EMBL/GenBank/DDBJ whole genome shotgun (WGS) entry which is preliminary data.</text>
</comment>
<keyword evidence="9" id="KW-1185">Reference proteome</keyword>